<accession>A0A4S4K8Y2</accession>
<sequence>MLYRRAWDISASTVTNVVINKVNPLGRISLSPDHCYLALVVQSGIEIRHIVDKKRSAIVLRSPAGLGSPARFVHNGASVIGAVQTGQEFTREQDEVFRIVTVSDSKIVLWETEGPSNAAPQISQKWYMLATFLFAFVLALILKDFSGTVLRY</sequence>
<keyword evidence="1" id="KW-1133">Transmembrane helix</keyword>
<evidence type="ECO:0000313" key="3">
    <source>
        <dbReference type="Proteomes" id="UP000309038"/>
    </source>
</evidence>
<protein>
    <submittedName>
        <fullName evidence="2">Uncharacterized protein</fullName>
    </submittedName>
</protein>
<evidence type="ECO:0000313" key="2">
    <source>
        <dbReference type="EMBL" id="THG94374.1"/>
    </source>
</evidence>
<reference evidence="2 3" key="1">
    <citation type="submission" date="2019-02" db="EMBL/GenBank/DDBJ databases">
        <title>Genome sequencing of the rare red list fungi Phlebia centrifuga.</title>
        <authorList>
            <person name="Buettner E."/>
            <person name="Kellner H."/>
        </authorList>
    </citation>
    <scope>NUCLEOTIDE SEQUENCE [LARGE SCALE GENOMIC DNA]</scope>
    <source>
        <strain evidence="2 3">DSM 108282</strain>
    </source>
</reference>
<gene>
    <name evidence="2" type="ORF">EW026_g7087</name>
</gene>
<keyword evidence="1" id="KW-0472">Membrane</keyword>
<dbReference type="EMBL" id="SGPJ01000457">
    <property type="protein sequence ID" value="THG94374.1"/>
    <property type="molecule type" value="Genomic_DNA"/>
</dbReference>
<proteinExistence type="predicted"/>
<name>A0A4S4K8Y2_9APHY</name>
<keyword evidence="3" id="KW-1185">Reference proteome</keyword>
<dbReference type="Proteomes" id="UP000309038">
    <property type="component" value="Unassembled WGS sequence"/>
</dbReference>
<comment type="caution">
    <text evidence="2">The sequence shown here is derived from an EMBL/GenBank/DDBJ whole genome shotgun (WGS) entry which is preliminary data.</text>
</comment>
<keyword evidence="1" id="KW-0812">Transmembrane</keyword>
<organism evidence="2 3">
    <name type="scientific">Hermanssonia centrifuga</name>
    <dbReference type="NCBI Taxonomy" id="98765"/>
    <lineage>
        <taxon>Eukaryota</taxon>
        <taxon>Fungi</taxon>
        <taxon>Dikarya</taxon>
        <taxon>Basidiomycota</taxon>
        <taxon>Agaricomycotina</taxon>
        <taxon>Agaricomycetes</taxon>
        <taxon>Polyporales</taxon>
        <taxon>Meruliaceae</taxon>
        <taxon>Hermanssonia</taxon>
    </lineage>
</organism>
<evidence type="ECO:0000256" key="1">
    <source>
        <dbReference type="SAM" id="Phobius"/>
    </source>
</evidence>
<feature type="transmembrane region" description="Helical" evidence="1">
    <location>
        <begin position="126"/>
        <end position="142"/>
    </location>
</feature>
<dbReference type="AlphaFoldDB" id="A0A4S4K8Y2"/>